<feature type="binding site" evidence="8">
    <location>
        <position position="67"/>
    </location>
    <ligand>
        <name>Zn(2+)</name>
        <dbReference type="ChEBI" id="CHEBI:29105"/>
        <label>2</label>
        <note>catalytic</note>
    </ligand>
</feature>
<keyword evidence="7 8" id="KW-0862">Zinc</keyword>
<dbReference type="EMBL" id="JAAIVB010000078">
    <property type="protein sequence ID" value="NEX64060.1"/>
    <property type="molecule type" value="Genomic_DNA"/>
</dbReference>
<organism evidence="9 10">
    <name type="scientific">Noviherbaspirillum galbum</name>
    <dbReference type="NCBI Taxonomy" id="2709383"/>
    <lineage>
        <taxon>Bacteria</taxon>
        <taxon>Pseudomonadati</taxon>
        <taxon>Pseudomonadota</taxon>
        <taxon>Betaproteobacteria</taxon>
        <taxon>Burkholderiales</taxon>
        <taxon>Oxalobacteraceae</taxon>
        <taxon>Noviherbaspirillum</taxon>
    </lineage>
</organism>
<reference evidence="9 10" key="1">
    <citation type="submission" date="2020-02" db="EMBL/GenBank/DDBJ databases">
        <authorList>
            <person name="Kim M.K."/>
        </authorList>
    </citation>
    <scope>NUCLEOTIDE SEQUENCE [LARGE SCALE GENOMIC DNA]</scope>
    <source>
        <strain evidence="9 10">17J57-3</strain>
    </source>
</reference>
<dbReference type="Pfam" id="PF23023">
    <property type="entry name" value="Anti-Pycsar_Apyc1"/>
    <property type="match status" value="1"/>
</dbReference>
<comment type="subunit">
    <text evidence="1 8">Homodimer.</text>
</comment>
<dbReference type="InterPro" id="IPR036866">
    <property type="entry name" value="RibonucZ/Hydroxyglut_hydro"/>
</dbReference>
<protein>
    <recommendedName>
        <fullName evidence="8">Ribonuclease Z</fullName>
        <shortName evidence="8">RNase Z</shortName>
        <ecNumber evidence="8">3.1.26.11</ecNumber>
    </recommendedName>
    <alternativeName>
        <fullName evidence="8">tRNA 3 endonuclease</fullName>
    </alternativeName>
    <alternativeName>
        <fullName evidence="8">tRNase Z</fullName>
    </alternativeName>
</protein>
<dbReference type="AlphaFoldDB" id="A0A6B3SSW4"/>
<accession>A0A6B3SSW4</accession>
<feature type="binding site" evidence="8">
    <location>
        <position position="270"/>
    </location>
    <ligand>
        <name>Zn(2+)</name>
        <dbReference type="ChEBI" id="CHEBI:29105"/>
        <label>2</label>
        <note>catalytic</note>
    </ligand>
</feature>
<feature type="binding site" evidence="8">
    <location>
        <position position="64"/>
    </location>
    <ligand>
        <name>Zn(2+)</name>
        <dbReference type="ChEBI" id="CHEBI:29105"/>
        <label>1</label>
        <note>catalytic</note>
    </ligand>
</feature>
<dbReference type="Proteomes" id="UP000482155">
    <property type="component" value="Unassembled WGS sequence"/>
</dbReference>
<evidence type="ECO:0000256" key="3">
    <source>
        <dbReference type="ARBA" id="ARBA00022722"/>
    </source>
</evidence>
<evidence type="ECO:0000313" key="9">
    <source>
        <dbReference type="EMBL" id="NEX64060.1"/>
    </source>
</evidence>
<feature type="active site" description="Proton acceptor" evidence="8">
    <location>
        <position position="66"/>
    </location>
</feature>
<comment type="caution">
    <text evidence="9">The sequence shown here is derived from an EMBL/GenBank/DDBJ whole genome shotgun (WGS) entry which is preliminary data.</text>
</comment>
<keyword evidence="3 8" id="KW-0540">Nuclease</keyword>
<evidence type="ECO:0000256" key="6">
    <source>
        <dbReference type="ARBA" id="ARBA00022801"/>
    </source>
</evidence>
<dbReference type="SUPFAM" id="SSF56281">
    <property type="entry name" value="Metallo-hydrolase/oxidoreductase"/>
    <property type="match status" value="1"/>
</dbReference>
<feature type="binding site" evidence="8">
    <location>
        <position position="211"/>
    </location>
    <ligand>
        <name>Zn(2+)</name>
        <dbReference type="ChEBI" id="CHEBI:29105"/>
        <label>1</label>
        <note>catalytic</note>
    </ligand>
</feature>
<sequence length="321" mass="34603">MDIQFLGTSSGTPSTTRNVAGTALRMQDERGWMLVDCGEGTQHRILHTSFSLVSLRAIFITHIHGDHCYGLPGLLASAGMLNRTAELLIAGPGAVRRFVQGVLDSTELRLPYALCFVDVESNPDIDFLDEVGVHATTLSHRVPSFAYSFTERTPVPRLDAARLDGDGIPSGPLRGRLQRGEEVVLPDGRRIRGADYQLPPRPPRKVIIAGDNDAPDLLAGEARQAQVLVHEATYTEAALAKVGPAPQHSSAGRVAAFARDVGVPNLVLTHFSPRYHGTAGDGNALAELEAEARACYQGKLFLADDLQTYRLGRDGMLALLP</sequence>
<keyword evidence="2 8" id="KW-0819">tRNA processing</keyword>
<evidence type="ECO:0000256" key="7">
    <source>
        <dbReference type="ARBA" id="ARBA00022833"/>
    </source>
</evidence>
<gene>
    <name evidence="8" type="primary">rnz</name>
    <name evidence="9" type="ORF">G3574_23500</name>
</gene>
<comment type="similarity">
    <text evidence="8">Belongs to the RNase Z family.</text>
</comment>
<dbReference type="PANTHER" id="PTHR46018:SF2">
    <property type="entry name" value="ZINC PHOSPHODIESTERASE ELAC PROTEIN 1"/>
    <property type="match status" value="1"/>
</dbReference>
<evidence type="ECO:0000313" key="10">
    <source>
        <dbReference type="Proteomes" id="UP000482155"/>
    </source>
</evidence>
<evidence type="ECO:0000256" key="2">
    <source>
        <dbReference type="ARBA" id="ARBA00022694"/>
    </source>
</evidence>
<evidence type="ECO:0000256" key="1">
    <source>
        <dbReference type="ARBA" id="ARBA00011738"/>
    </source>
</evidence>
<dbReference type="CDD" id="cd07717">
    <property type="entry name" value="RNaseZ_ZiPD-like_MBL-fold"/>
    <property type="match status" value="1"/>
</dbReference>
<keyword evidence="10" id="KW-1185">Reference proteome</keyword>
<dbReference type="InterPro" id="IPR013471">
    <property type="entry name" value="RNase_Z/BN"/>
</dbReference>
<dbReference type="GO" id="GO:0042781">
    <property type="term" value="F:3'-tRNA processing endoribonuclease activity"/>
    <property type="evidence" value="ECO:0007669"/>
    <property type="project" value="UniProtKB-UniRule"/>
</dbReference>
<dbReference type="HAMAP" id="MF_01818">
    <property type="entry name" value="RNase_Z_BN"/>
    <property type="match status" value="1"/>
</dbReference>
<comment type="function">
    <text evidence="8">Zinc phosphodiesterase, which displays some tRNA 3'-processing endonuclease activity. Probably involved in tRNA maturation, by removing a 3'-trailer from precursor tRNA.</text>
</comment>
<keyword evidence="4 8" id="KW-0479">Metal-binding</keyword>
<evidence type="ECO:0000256" key="8">
    <source>
        <dbReference type="HAMAP-Rule" id="MF_01818"/>
    </source>
</evidence>
<proteinExistence type="inferred from homology"/>
<dbReference type="Gene3D" id="3.60.15.10">
    <property type="entry name" value="Ribonuclease Z/Hydroxyacylglutathione hydrolase-like"/>
    <property type="match status" value="1"/>
</dbReference>
<keyword evidence="6 8" id="KW-0378">Hydrolase</keyword>
<evidence type="ECO:0000256" key="5">
    <source>
        <dbReference type="ARBA" id="ARBA00022759"/>
    </source>
</evidence>
<keyword evidence="5 8" id="KW-0255">Endonuclease</keyword>
<comment type="cofactor">
    <cofactor evidence="8">
        <name>Zn(2+)</name>
        <dbReference type="ChEBI" id="CHEBI:29105"/>
    </cofactor>
    <text evidence="8">Binds 2 Zn(2+) ions.</text>
</comment>
<feature type="binding site" evidence="8">
    <location>
        <position position="211"/>
    </location>
    <ligand>
        <name>Zn(2+)</name>
        <dbReference type="ChEBI" id="CHEBI:29105"/>
        <label>2</label>
        <note>catalytic</note>
    </ligand>
</feature>
<dbReference type="GO" id="GO:0008270">
    <property type="term" value="F:zinc ion binding"/>
    <property type="evidence" value="ECO:0007669"/>
    <property type="project" value="UniProtKB-UniRule"/>
</dbReference>
<dbReference type="PANTHER" id="PTHR46018">
    <property type="entry name" value="ZINC PHOSPHODIESTERASE ELAC PROTEIN 1"/>
    <property type="match status" value="1"/>
</dbReference>
<feature type="binding site" evidence="8">
    <location>
        <position position="140"/>
    </location>
    <ligand>
        <name>Zn(2+)</name>
        <dbReference type="ChEBI" id="CHEBI:29105"/>
        <label>1</label>
        <note>catalytic</note>
    </ligand>
</feature>
<evidence type="ECO:0000256" key="4">
    <source>
        <dbReference type="ARBA" id="ARBA00022723"/>
    </source>
</evidence>
<comment type="catalytic activity">
    <reaction evidence="8">
        <text>Endonucleolytic cleavage of RNA, removing extra 3' nucleotides from tRNA precursor, generating 3' termini of tRNAs. A 3'-hydroxy group is left at the tRNA terminus and a 5'-phosphoryl group is left at the trailer molecule.</text>
        <dbReference type="EC" id="3.1.26.11"/>
    </reaction>
</comment>
<name>A0A6B3SSW4_9BURK</name>
<feature type="binding site" evidence="8">
    <location>
        <position position="62"/>
    </location>
    <ligand>
        <name>Zn(2+)</name>
        <dbReference type="ChEBI" id="CHEBI:29105"/>
        <label>1</label>
        <note>catalytic</note>
    </ligand>
</feature>
<dbReference type="EC" id="3.1.26.11" evidence="8"/>
<dbReference type="RefSeq" id="WP_163967981.1">
    <property type="nucleotide sequence ID" value="NZ_JAAIVB010000078.1"/>
</dbReference>
<feature type="binding site" evidence="8">
    <location>
        <position position="66"/>
    </location>
    <ligand>
        <name>Zn(2+)</name>
        <dbReference type="ChEBI" id="CHEBI:29105"/>
        <label>2</label>
        <note>catalytic</note>
    </ligand>
</feature>